<feature type="compositionally biased region" description="Low complexity" evidence="1">
    <location>
        <begin position="37"/>
        <end position="50"/>
    </location>
</feature>
<dbReference type="Pfam" id="PF10283">
    <property type="entry name" value="zf-CCHH"/>
    <property type="match status" value="1"/>
</dbReference>
<evidence type="ECO:0000259" key="2">
    <source>
        <dbReference type="Pfam" id="PF10283"/>
    </source>
</evidence>
<feature type="domain" description="PBZ-type" evidence="2">
    <location>
        <begin position="56"/>
        <end position="80"/>
    </location>
</feature>
<evidence type="ECO:0000313" key="4">
    <source>
        <dbReference type="Proteomes" id="UP000663873"/>
    </source>
</evidence>
<reference evidence="3" key="1">
    <citation type="submission" date="2021-02" db="EMBL/GenBank/DDBJ databases">
        <authorList>
            <person name="Nowell W R."/>
        </authorList>
    </citation>
    <scope>NUCLEOTIDE SEQUENCE</scope>
</reference>
<dbReference type="InterPro" id="IPR019406">
    <property type="entry name" value="APLF_PBZ"/>
</dbReference>
<dbReference type="EMBL" id="CAJOBP010076742">
    <property type="protein sequence ID" value="CAF4900870.1"/>
    <property type="molecule type" value="Genomic_DNA"/>
</dbReference>
<dbReference type="AlphaFoldDB" id="A0A821V6J6"/>
<evidence type="ECO:0000313" key="3">
    <source>
        <dbReference type="EMBL" id="CAF4900870.1"/>
    </source>
</evidence>
<dbReference type="Proteomes" id="UP000663873">
    <property type="component" value="Unassembled WGS sequence"/>
</dbReference>
<evidence type="ECO:0000256" key="1">
    <source>
        <dbReference type="SAM" id="MobiDB-lite"/>
    </source>
</evidence>
<feature type="region of interest" description="Disordered" evidence="1">
    <location>
        <begin position="25"/>
        <end position="53"/>
    </location>
</feature>
<comment type="caution">
    <text evidence="3">The sequence shown here is derived from an EMBL/GenBank/DDBJ whole genome shotgun (WGS) entry which is preliminary data.</text>
</comment>
<organism evidence="3 4">
    <name type="scientific">Rotaria socialis</name>
    <dbReference type="NCBI Taxonomy" id="392032"/>
    <lineage>
        <taxon>Eukaryota</taxon>
        <taxon>Metazoa</taxon>
        <taxon>Spiralia</taxon>
        <taxon>Gnathifera</taxon>
        <taxon>Rotifera</taxon>
        <taxon>Eurotatoria</taxon>
        <taxon>Bdelloidea</taxon>
        <taxon>Philodinida</taxon>
        <taxon>Philodinidae</taxon>
        <taxon>Rotaria</taxon>
    </lineage>
</organism>
<name>A0A821V6J6_9BILA</name>
<protein>
    <recommendedName>
        <fullName evidence="2">PBZ-type domain-containing protein</fullName>
    </recommendedName>
</protein>
<feature type="non-terminal residue" evidence="3">
    <location>
        <position position="81"/>
    </location>
</feature>
<gene>
    <name evidence="3" type="ORF">UJA718_LOCUS45513</name>
</gene>
<proteinExistence type="predicted"/>
<feature type="non-terminal residue" evidence="3">
    <location>
        <position position="1"/>
    </location>
</feature>
<sequence>STKLSKQHSILFSVIPSRDVSTGKKIVTSDDEDDDAPTTATAAAGATTTTKPSDTRKICQYGAKCYRTNADHFKQFQHPPS</sequence>
<keyword evidence="4" id="KW-1185">Reference proteome</keyword>
<accession>A0A821V6J6</accession>